<proteinExistence type="predicted"/>
<feature type="repeat" description="TPR" evidence="3">
    <location>
        <begin position="526"/>
        <end position="559"/>
    </location>
</feature>
<dbReference type="PRINTS" id="PR00381">
    <property type="entry name" value="KINESINLIGHT"/>
</dbReference>
<dbReference type="Proteomes" id="UP000663852">
    <property type="component" value="Unassembled WGS sequence"/>
</dbReference>
<dbReference type="Pfam" id="PF13374">
    <property type="entry name" value="TPR_10"/>
    <property type="match status" value="2"/>
</dbReference>
<feature type="repeat" description="TPR" evidence="3">
    <location>
        <begin position="610"/>
        <end position="643"/>
    </location>
</feature>
<evidence type="ECO:0000313" key="5">
    <source>
        <dbReference type="EMBL" id="CAF1455567.1"/>
    </source>
</evidence>
<dbReference type="AlphaFoldDB" id="A0A815PXE5"/>
<feature type="repeat" description="TPR" evidence="3">
    <location>
        <begin position="778"/>
        <end position="811"/>
    </location>
</feature>
<accession>A0A815PXE5</accession>
<evidence type="ECO:0000256" key="3">
    <source>
        <dbReference type="PROSITE-ProRule" id="PRU00339"/>
    </source>
</evidence>
<dbReference type="OrthoDB" id="66906at2759"/>
<dbReference type="PANTHER" id="PTHR45641">
    <property type="entry name" value="TETRATRICOPEPTIDE REPEAT PROTEIN (AFU_ORTHOLOGUE AFUA_6G03870)"/>
    <property type="match status" value="1"/>
</dbReference>
<dbReference type="PROSITE" id="PS50293">
    <property type="entry name" value="TPR_REGION"/>
    <property type="match status" value="1"/>
</dbReference>
<name>A0A815PXE5_ADIRI</name>
<dbReference type="SUPFAM" id="SSF48452">
    <property type="entry name" value="TPR-like"/>
    <property type="match status" value="3"/>
</dbReference>
<feature type="repeat" description="TPR" evidence="3">
    <location>
        <begin position="568"/>
        <end position="601"/>
    </location>
</feature>
<dbReference type="SUPFAM" id="SSF56399">
    <property type="entry name" value="ADP-ribosylation"/>
    <property type="match status" value="1"/>
</dbReference>
<keyword evidence="1" id="KW-0677">Repeat</keyword>
<dbReference type="EMBL" id="CAJNOJ010000082">
    <property type="protein sequence ID" value="CAF1061436.1"/>
    <property type="molecule type" value="Genomic_DNA"/>
</dbReference>
<dbReference type="SMART" id="SM00028">
    <property type="entry name" value="TPR"/>
    <property type="match status" value="11"/>
</dbReference>
<dbReference type="PROSITE" id="PS50005">
    <property type="entry name" value="TPR"/>
    <property type="match status" value="7"/>
</dbReference>
<feature type="repeat" description="TPR" evidence="3">
    <location>
        <begin position="736"/>
        <end position="769"/>
    </location>
</feature>
<evidence type="ECO:0000256" key="1">
    <source>
        <dbReference type="ARBA" id="ARBA00022737"/>
    </source>
</evidence>
<evidence type="ECO:0000313" key="6">
    <source>
        <dbReference type="Proteomes" id="UP000663828"/>
    </source>
</evidence>
<dbReference type="InterPro" id="IPR011990">
    <property type="entry name" value="TPR-like_helical_dom_sf"/>
</dbReference>
<feature type="repeat" description="TPR" evidence="3">
    <location>
        <begin position="442"/>
        <end position="475"/>
    </location>
</feature>
<keyword evidence="6" id="KW-1185">Reference proteome</keyword>
<comment type="caution">
    <text evidence="5">The sequence shown here is derived from an EMBL/GenBank/DDBJ whole genome shotgun (WGS) entry which is preliminary data.</text>
</comment>
<gene>
    <name evidence="4" type="ORF">EDS130_LOCUS17932</name>
    <name evidence="5" type="ORF">XAT740_LOCUS37132</name>
</gene>
<organism evidence="5 6">
    <name type="scientific">Adineta ricciae</name>
    <name type="common">Rotifer</name>
    <dbReference type="NCBI Taxonomy" id="249248"/>
    <lineage>
        <taxon>Eukaryota</taxon>
        <taxon>Metazoa</taxon>
        <taxon>Spiralia</taxon>
        <taxon>Gnathifera</taxon>
        <taxon>Rotifera</taxon>
        <taxon>Eurotatoria</taxon>
        <taxon>Bdelloidea</taxon>
        <taxon>Adinetida</taxon>
        <taxon>Adinetidae</taxon>
        <taxon>Adineta</taxon>
    </lineage>
</organism>
<dbReference type="PANTHER" id="PTHR45641:SF1">
    <property type="entry name" value="AAA+ ATPASE DOMAIN-CONTAINING PROTEIN"/>
    <property type="match status" value="1"/>
</dbReference>
<evidence type="ECO:0000313" key="4">
    <source>
        <dbReference type="EMBL" id="CAF1061436.1"/>
    </source>
</evidence>
<protein>
    <submittedName>
        <fullName evidence="5">Uncharacterized protein</fullName>
    </submittedName>
</protein>
<dbReference type="Gene3D" id="1.25.40.10">
    <property type="entry name" value="Tetratricopeptide repeat domain"/>
    <property type="match status" value="3"/>
</dbReference>
<dbReference type="Pfam" id="PF13424">
    <property type="entry name" value="TPR_12"/>
    <property type="match status" value="4"/>
</dbReference>
<evidence type="ECO:0000256" key="2">
    <source>
        <dbReference type="ARBA" id="ARBA00022803"/>
    </source>
</evidence>
<reference evidence="5" key="1">
    <citation type="submission" date="2021-02" db="EMBL/GenBank/DDBJ databases">
        <authorList>
            <person name="Nowell W R."/>
        </authorList>
    </citation>
    <scope>NUCLEOTIDE SEQUENCE</scope>
</reference>
<sequence>MVSSTNIQSYHITKPVILWLDSNASHAEKHIKYLLDNNRDLIDSVRVHGNVGQCIDFFRSVTNVNIVLVITNSFSSDILRCLMKYVEEMIMIDSVFVFADQLSEEQTYLNDCSKLHGIFVQIEQFSFAIQCRFGLPHADSKSKNSISSIDDSPTELELSDLYSKLFFDLIIQLSYDDTARKEGFNACRKFYTDRGKNFQDINVFEENYSRHSPIWWFIKQSILNDVMRNALVTQNWDMLIQTGMFIRDLHREIKQIYSMAKQTSRFTVYLGQRMSSNDFEQSIKSKQGRLHVFHCFLLASLNEQVARRSLKSDHRHLRIIFEMEIDPCQSTIPYAYLNDSSYYSEGENIVVLSSHSIFRINEIIHVKDDLWKVKLILTDHINPRLKSMTDYIRNECLYATGWESLAALLHRMGRADKAMDILKKTEEVIVKTKDNTSMRMLASIQNNMGFVNNSMGEYATALENYKKALETQETYLPPDHPCVAIIYNNIAITYRSLGDYRNAFAYCNKALTIRSTLSSTNHKELATSYSSLGMIYESQGDYTNALLYYEKTYEIQKSSLQSDDPSFALSYNNLGAINCLLGDYSKALSYYEQTLRIQEATPLSNHSSLAITYNSIGHIYQLTGKFTYSLFYYEKALKIQQKAHPTNPLVTATIYNNIGLLYRLMERYPNAQLYYRKTLQIEEKFFQSDHPSLGMTYNNLAYVHQCIGEYQKAVVLYEKTLKIWQTFYPSDHPLLATIYNNLGTIQDSLQDHSEALSQYRKATEILRKSPATNPLDLAAIYNNMGEVYRSIGDYRNAMSHYRETLSIEEKHLSPDHPSLAITLSNMATALSKNKQVDEALGYAERAIDIVRRAFGPSHPETARYQKYLDKLHKKTDVV</sequence>
<dbReference type="Proteomes" id="UP000663828">
    <property type="component" value="Unassembled WGS sequence"/>
</dbReference>
<feature type="repeat" description="TPR" evidence="3">
    <location>
        <begin position="652"/>
        <end position="685"/>
    </location>
</feature>
<dbReference type="EMBL" id="CAJNOR010003874">
    <property type="protein sequence ID" value="CAF1455567.1"/>
    <property type="molecule type" value="Genomic_DNA"/>
</dbReference>
<keyword evidence="2 3" id="KW-0802">TPR repeat</keyword>
<dbReference type="InterPro" id="IPR019734">
    <property type="entry name" value="TPR_rpt"/>
</dbReference>